<dbReference type="PROSITE" id="PS51671">
    <property type="entry name" value="ACT"/>
    <property type="match status" value="1"/>
</dbReference>
<name>A0ABW2TTP1_9PSEU</name>
<dbReference type="Pfam" id="PF00583">
    <property type="entry name" value="Acetyltransf_1"/>
    <property type="match status" value="1"/>
</dbReference>
<keyword evidence="5" id="KW-1185">Reference proteome</keyword>
<evidence type="ECO:0000256" key="1">
    <source>
        <dbReference type="SAM" id="MobiDB-lite"/>
    </source>
</evidence>
<dbReference type="Gene3D" id="3.30.70.260">
    <property type="match status" value="1"/>
</dbReference>
<dbReference type="EMBL" id="JBHTEY010000004">
    <property type="protein sequence ID" value="MFC7616691.1"/>
    <property type="molecule type" value="Genomic_DNA"/>
</dbReference>
<dbReference type="GO" id="GO:0016746">
    <property type="term" value="F:acyltransferase activity"/>
    <property type="evidence" value="ECO:0007669"/>
    <property type="project" value="UniProtKB-KW"/>
</dbReference>
<keyword evidence="4" id="KW-0012">Acyltransferase</keyword>
<dbReference type="Proteomes" id="UP001596512">
    <property type="component" value="Unassembled WGS sequence"/>
</dbReference>
<protein>
    <submittedName>
        <fullName evidence="4">GNAT family N-acetyltransferase</fullName>
        <ecNumber evidence="4">2.3.1.-</ecNumber>
    </submittedName>
</protein>
<dbReference type="InterPro" id="IPR045865">
    <property type="entry name" value="ACT-like_dom_sf"/>
</dbReference>
<gene>
    <name evidence="4" type="ORF">ACFQV2_27755</name>
</gene>
<dbReference type="Pfam" id="PF01842">
    <property type="entry name" value="ACT"/>
    <property type="match status" value="1"/>
</dbReference>
<dbReference type="SUPFAM" id="SSF55021">
    <property type="entry name" value="ACT-like"/>
    <property type="match status" value="1"/>
</dbReference>
<dbReference type="SUPFAM" id="SSF55729">
    <property type="entry name" value="Acyl-CoA N-acyltransferases (Nat)"/>
    <property type="match status" value="1"/>
</dbReference>
<feature type="domain" description="N-acetyltransferase" evidence="2">
    <location>
        <begin position="179"/>
        <end position="320"/>
    </location>
</feature>
<keyword evidence="4" id="KW-0808">Transferase</keyword>
<evidence type="ECO:0000259" key="2">
    <source>
        <dbReference type="PROSITE" id="PS51186"/>
    </source>
</evidence>
<dbReference type="InterPro" id="IPR002912">
    <property type="entry name" value="ACT_dom"/>
</dbReference>
<feature type="domain" description="ACT" evidence="3">
    <location>
        <begin position="8"/>
        <end position="82"/>
    </location>
</feature>
<accession>A0ABW2TTP1</accession>
<dbReference type="InterPro" id="IPR000182">
    <property type="entry name" value="GNAT_dom"/>
</dbReference>
<organism evidence="4 5">
    <name type="scientific">Actinokineospora soli</name>
    <dbReference type="NCBI Taxonomy" id="1048753"/>
    <lineage>
        <taxon>Bacteria</taxon>
        <taxon>Bacillati</taxon>
        <taxon>Actinomycetota</taxon>
        <taxon>Actinomycetes</taxon>
        <taxon>Pseudonocardiales</taxon>
        <taxon>Pseudonocardiaceae</taxon>
        <taxon>Actinokineospora</taxon>
    </lineage>
</organism>
<sequence>MDTPTTWRLRVRLDDRPGALARVTTRLAGRDCNVLGLSVLPVPGGVVDEIVVSTPPHVPPALLVDEIRAEGGKCVGITAADVRHLVDHTTAALRAAAAALRDPGATAEAVRVLLGADSVTVGDGDLALPDGTLLAPRRGWAPFTEVELARAAAFGEVLAAAEASASGPTAVIAANGAGIVLREGRPSDADAVSDLHSRCSAQTLFARYHAGVRTLPRRWLHRLLQPPRGRTLLAVCGTSAIGMAQVIRTNDPAEAEVSVLVEDSWQRQGLGTALITRLGAIARAGATSGSSPGACRRSPASSGRRRRPGCRSRCAARTAWCASSWRSGRSG</sequence>
<dbReference type="CDD" id="cd02116">
    <property type="entry name" value="ACT"/>
    <property type="match status" value="1"/>
</dbReference>
<feature type="compositionally biased region" description="Low complexity" evidence="1">
    <location>
        <begin position="293"/>
        <end position="302"/>
    </location>
</feature>
<evidence type="ECO:0000259" key="3">
    <source>
        <dbReference type="PROSITE" id="PS51671"/>
    </source>
</evidence>
<proteinExistence type="predicted"/>
<comment type="caution">
    <text evidence="4">The sequence shown here is derived from an EMBL/GenBank/DDBJ whole genome shotgun (WGS) entry which is preliminary data.</text>
</comment>
<dbReference type="EC" id="2.3.1.-" evidence="4"/>
<evidence type="ECO:0000313" key="4">
    <source>
        <dbReference type="EMBL" id="MFC7616691.1"/>
    </source>
</evidence>
<dbReference type="InterPro" id="IPR016181">
    <property type="entry name" value="Acyl_CoA_acyltransferase"/>
</dbReference>
<feature type="region of interest" description="Disordered" evidence="1">
    <location>
        <begin position="285"/>
        <end position="309"/>
    </location>
</feature>
<dbReference type="Gene3D" id="3.40.630.30">
    <property type="match status" value="1"/>
</dbReference>
<reference evidence="5" key="1">
    <citation type="journal article" date="2019" name="Int. J. Syst. Evol. Microbiol.">
        <title>The Global Catalogue of Microorganisms (GCM) 10K type strain sequencing project: providing services to taxonomists for standard genome sequencing and annotation.</title>
        <authorList>
            <consortium name="The Broad Institute Genomics Platform"/>
            <consortium name="The Broad Institute Genome Sequencing Center for Infectious Disease"/>
            <person name="Wu L."/>
            <person name="Ma J."/>
        </authorList>
    </citation>
    <scope>NUCLEOTIDE SEQUENCE [LARGE SCALE GENOMIC DNA]</scope>
    <source>
        <strain evidence="5">JCM 17695</strain>
    </source>
</reference>
<dbReference type="PROSITE" id="PS51186">
    <property type="entry name" value="GNAT"/>
    <property type="match status" value="1"/>
</dbReference>
<evidence type="ECO:0000313" key="5">
    <source>
        <dbReference type="Proteomes" id="UP001596512"/>
    </source>
</evidence>